<evidence type="ECO:0000256" key="2">
    <source>
        <dbReference type="ARBA" id="ARBA00009334"/>
    </source>
</evidence>
<evidence type="ECO:0000256" key="3">
    <source>
        <dbReference type="ARBA" id="ARBA00012552"/>
    </source>
</evidence>
<evidence type="ECO:0000256" key="7">
    <source>
        <dbReference type="ARBA" id="ARBA00022801"/>
    </source>
</evidence>
<keyword evidence="18" id="KW-1185">Reference proteome</keyword>
<evidence type="ECO:0000259" key="16">
    <source>
        <dbReference type="PROSITE" id="PS51194"/>
    </source>
</evidence>
<evidence type="ECO:0000256" key="1">
    <source>
        <dbReference type="ARBA" id="ARBA00004604"/>
    </source>
</evidence>
<dbReference type="PROSITE" id="PS00039">
    <property type="entry name" value="DEAD_ATP_HELICASE"/>
    <property type="match status" value="1"/>
</dbReference>
<dbReference type="PROSITE" id="PS51194">
    <property type="entry name" value="HELICASE_CTER"/>
    <property type="match status" value="1"/>
</dbReference>
<dbReference type="InterPro" id="IPR011545">
    <property type="entry name" value="DEAD/DEAH_box_helicase_dom"/>
</dbReference>
<sequence length="531" mass="58373">MRRLTGALFARCLTVASCTASLYKLQGVVSPLTYKARAFSSTDVLCQVTSPSMALPSSTEHDVVITDGKGDNVDVVPLNTFAEMRDAPNWLVEGLQSLQYPSTTDIQKFTIPLLADGHDVIGLAPTGSGKTVAFAVPALKNFRRNADGSPSVLVLAPTRELVQQTTKVFSGLSKGQVRICEAYGGAQREMQARHLHAGCDVLVACPGRLKDFLDAGDVSIKNLSFLVFDEADRLLDMGFQVQLEDILSYVDSSAHPQTMMWSATWPQSVQSLARNYLSDDRILIRAGTAGTGLQVNEHIKQSLFFCNGFRDRIEKLGELVESGTIDDNTDKLIIFVERQSDTENTAQAFSQRLGIDSRYIGTLHGGLSQRFRDRVMGQFKNNYVRLLIATDVASRGLDIPDVTCVVNFQAPKNIDSYCHRIGRTGRAGRSGKAYTFIGEQDGTIAGDLVDYLTRCKAEIPPELTQLADAYRQRYSSFRGRSSGRGRGRGSFDRRYDGHGDSGSRRGGSNRFDSRTSRSRPNASFTSDPLDW</sequence>
<dbReference type="SUPFAM" id="SSF52540">
    <property type="entry name" value="P-loop containing nucleoside triphosphate hydrolases"/>
    <property type="match status" value="1"/>
</dbReference>
<dbReference type="GO" id="GO:0003724">
    <property type="term" value="F:RNA helicase activity"/>
    <property type="evidence" value="ECO:0007669"/>
    <property type="project" value="UniProtKB-EC"/>
</dbReference>
<dbReference type="CDD" id="cd00268">
    <property type="entry name" value="DEADc"/>
    <property type="match status" value="1"/>
</dbReference>
<dbReference type="SMART" id="SM00490">
    <property type="entry name" value="HELICc"/>
    <property type="match status" value="1"/>
</dbReference>
<protein>
    <recommendedName>
        <fullName evidence="3">RNA helicase</fullName>
        <ecNumber evidence="3">3.6.4.13</ecNumber>
    </recommendedName>
</protein>
<dbReference type="SMART" id="SM00487">
    <property type="entry name" value="DEXDc"/>
    <property type="match status" value="1"/>
</dbReference>
<evidence type="ECO:0000256" key="10">
    <source>
        <dbReference type="ARBA" id="ARBA00023242"/>
    </source>
</evidence>
<evidence type="ECO:0000256" key="6">
    <source>
        <dbReference type="ARBA" id="ARBA00022741"/>
    </source>
</evidence>
<keyword evidence="9 12" id="KW-0067">ATP-binding</keyword>
<dbReference type="Pfam" id="PF00271">
    <property type="entry name" value="Helicase_C"/>
    <property type="match status" value="1"/>
</dbReference>
<keyword evidence="8 12" id="KW-0347">Helicase</keyword>
<evidence type="ECO:0000313" key="18">
    <source>
        <dbReference type="Proteomes" id="UP000037923"/>
    </source>
</evidence>
<evidence type="ECO:0000256" key="5">
    <source>
        <dbReference type="ARBA" id="ARBA00022552"/>
    </source>
</evidence>
<dbReference type="GO" id="GO:0016787">
    <property type="term" value="F:hydrolase activity"/>
    <property type="evidence" value="ECO:0007669"/>
    <property type="project" value="UniProtKB-KW"/>
</dbReference>
<evidence type="ECO:0000256" key="11">
    <source>
        <dbReference type="ARBA" id="ARBA00037449"/>
    </source>
</evidence>
<keyword evidence="10" id="KW-0539">Nucleus</keyword>
<comment type="function">
    <text evidence="11">ATP-dependent RNA helicase required for 60S ribosomal subunit synthesis. Involved in efficient pre-rRNA processing, predominantly at site A3, which is necessary for the normal formation of 25S and 5.8S rRNAs.</text>
</comment>
<dbReference type="OMA" id="ARYVGTI"/>
<dbReference type="InterPro" id="IPR001650">
    <property type="entry name" value="Helicase_C-like"/>
</dbReference>
<dbReference type="InterPro" id="IPR000629">
    <property type="entry name" value="RNA-helicase_DEAD-box_CS"/>
</dbReference>
<keyword evidence="4" id="KW-0690">Ribosome biogenesis</keyword>
<feature type="compositionally biased region" description="Polar residues" evidence="13">
    <location>
        <begin position="518"/>
        <end position="531"/>
    </location>
</feature>
<dbReference type="GO" id="GO:0005524">
    <property type="term" value="F:ATP binding"/>
    <property type="evidence" value="ECO:0007669"/>
    <property type="project" value="UniProtKB-KW"/>
</dbReference>
<name>A0A0M9G918_LEPPY</name>
<dbReference type="Pfam" id="PF00270">
    <property type="entry name" value="DEAD"/>
    <property type="match status" value="1"/>
</dbReference>
<dbReference type="RefSeq" id="XP_015663662.1">
    <property type="nucleotide sequence ID" value="XM_015798142.1"/>
</dbReference>
<evidence type="ECO:0000256" key="8">
    <source>
        <dbReference type="ARBA" id="ARBA00022806"/>
    </source>
</evidence>
<comment type="similarity">
    <text evidence="2">Belongs to the DEAD box helicase family. DDX5/DBP2 subfamily.</text>
</comment>
<accession>A0A0M9G918</accession>
<evidence type="ECO:0000256" key="12">
    <source>
        <dbReference type="RuleBase" id="RU000492"/>
    </source>
</evidence>
<keyword evidence="14" id="KW-0732">Signal</keyword>
<dbReference type="AlphaFoldDB" id="A0A0M9G918"/>
<dbReference type="InterPro" id="IPR044742">
    <property type="entry name" value="DEAD/DEAH_RhlB"/>
</dbReference>
<evidence type="ECO:0000256" key="4">
    <source>
        <dbReference type="ARBA" id="ARBA00022517"/>
    </source>
</evidence>
<evidence type="ECO:0000256" key="9">
    <source>
        <dbReference type="ARBA" id="ARBA00022840"/>
    </source>
</evidence>
<dbReference type="PROSITE" id="PS51192">
    <property type="entry name" value="HELICASE_ATP_BIND_1"/>
    <property type="match status" value="1"/>
</dbReference>
<dbReference type="InterPro" id="IPR014001">
    <property type="entry name" value="Helicase_ATP-bd"/>
</dbReference>
<evidence type="ECO:0000256" key="13">
    <source>
        <dbReference type="SAM" id="MobiDB-lite"/>
    </source>
</evidence>
<feature type="region of interest" description="Disordered" evidence="13">
    <location>
        <begin position="477"/>
        <end position="531"/>
    </location>
</feature>
<dbReference type="GO" id="GO:0003676">
    <property type="term" value="F:nucleic acid binding"/>
    <property type="evidence" value="ECO:0007669"/>
    <property type="project" value="InterPro"/>
</dbReference>
<evidence type="ECO:0000259" key="15">
    <source>
        <dbReference type="PROSITE" id="PS51192"/>
    </source>
</evidence>
<dbReference type="GeneID" id="26901876"/>
<dbReference type="Gene3D" id="3.40.50.300">
    <property type="entry name" value="P-loop containing nucleotide triphosphate hydrolases"/>
    <property type="match status" value="2"/>
</dbReference>
<keyword evidence="5" id="KW-0698">rRNA processing</keyword>
<dbReference type="VEuPathDB" id="TriTrypDB:LpyrH10_02_5550"/>
<dbReference type="PANTHER" id="PTHR47958">
    <property type="entry name" value="ATP-DEPENDENT RNA HELICASE DBP3"/>
    <property type="match status" value="1"/>
</dbReference>
<feature type="compositionally biased region" description="Basic and acidic residues" evidence="13">
    <location>
        <begin position="489"/>
        <end position="503"/>
    </location>
</feature>
<feature type="chain" id="PRO_5005836085" description="RNA helicase" evidence="14">
    <location>
        <begin position="21"/>
        <end position="531"/>
    </location>
</feature>
<comment type="caution">
    <text evidence="17">The sequence shown here is derived from an EMBL/GenBank/DDBJ whole genome shotgun (WGS) entry which is preliminary data.</text>
</comment>
<feature type="domain" description="Helicase C-terminal" evidence="16">
    <location>
        <begin position="324"/>
        <end position="467"/>
    </location>
</feature>
<keyword evidence="7 12" id="KW-0378">Hydrolase</keyword>
<dbReference type="OrthoDB" id="196131at2759"/>
<reference evidence="17 18" key="1">
    <citation type="submission" date="2015-07" db="EMBL/GenBank/DDBJ databases">
        <title>High-quality genome of monoxenous trypanosomatid Leptomonas pyrrhocoris.</title>
        <authorList>
            <person name="Flegontov P."/>
            <person name="Butenko A."/>
            <person name="Firsov S."/>
            <person name="Vlcek C."/>
            <person name="Logacheva M.D."/>
            <person name="Field M."/>
            <person name="Filatov D."/>
            <person name="Flegontova O."/>
            <person name="Gerasimov E."/>
            <person name="Jackson A.P."/>
            <person name="Kelly S."/>
            <person name="Opperdoes F."/>
            <person name="O'Reilly A."/>
            <person name="Votypka J."/>
            <person name="Yurchenko V."/>
            <person name="Lukes J."/>
        </authorList>
    </citation>
    <scope>NUCLEOTIDE SEQUENCE [LARGE SCALE GENOMIC DNA]</scope>
    <source>
        <strain evidence="17">H10</strain>
    </source>
</reference>
<dbReference type="InterPro" id="IPR027417">
    <property type="entry name" value="P-loop_NTPase"/>
</dbReference>
<keyword evidence="6 12" id="KW-0547">Nucleotide-binding</keyword>
<dbReference type="EC" id="3.6.4.13" evidence="3"/>
<dbReference type="CDD" id="cd18787">
    <property type="entry name" value="SF2_C_DEAD"/>
    <property type="match status" value="1"/>
</dbReference>
<gene>
    <name evidence="17" type="ORF">ABB37_01581</name>
</gene>
<dbReference type="EMBL" id="LGTL01000002">
    <property type="protein sequence ID" value="KPA85223.1"/>
    <property type="molecule type" value="Genomic_DNA"/>
</dbReference>
<dbReference type="Proteomes" id="UP000037923">
    <property type="component" value="Unassembled WGS sequence"/>
</dbReference>
<feature type="signal peptide" evidence="14">
    <location>
        <begin position="1"/>
        <end position="20"/>
    </location>
</feature>
<organism evidence="17 18">
    <name type="scientific">Leptomonas pyrrhocoris</name>
    <name type="common">Firebug parasite</name>
    <dbReference type="NCBI Taxonomy" id="157538"/>
    <lineage>
        <taxon>Eukaryota</taxon>
        <taxon>Discoba</taxon>
        <taxon>Euglenozoa</taxon>
        <taxon>Kinetoplastea</taxon>
        <taxon>Metakinetoplastina</taxon>
        <taxon>Trypanosomatida</taxon>
        <taxon>Trypanosomatidae</taxon>
        <taxon>Leishmaniinae</taxon>
        <taxon>Leptomonas</taxon>
    </lineage>
</organism>
<proteinExistence type="inferred from homology"/>
<feature type="domain" description="Helicase ATP-binding" evidence="15">
    <location>
        <begin position="111"/>
        <end position="283"/>
    </location>
</feature>
<evidence type="ECO:0000256" key="14">
    <source>
        <dbReference type="SAM" id="SignalP"/>
    </source>
</evidence>
<evidence type="ECO:0000313" key="17">
    <source>
        <dbReference type="EMBL" id="KPA85223.1"/>
    </source>
</evidence>
<comment type="subcellular location">
    <subcellularLocation>
        <location evidence="1">Nucleus</location>
        <location evidence="1">Nucleolus</location>
    </subcellularLocation>
</comment>